<dbReference type="GO" id="GO:0008483">
    <property type="term" value="F:transaminase activity"/>
    <property type="evidence" value="ECO:0007669"/>
    <property type="project" value="UniProtKB-KW"/>
</dbReference>
<protein>
    <recommendedName>
        <fullName evidence="1">Aminotransferase</fullName>
        <ecNumber evidence="1">2.6.1.-</ecNumber>
    </recommendedName>
</protein>
<dbReference type="PANTHER" id="PTHR43510">
    <property type="entry name" value="AMINOTRANSFERASE FUNCTION, HYPOTHETICAL (EUROFUNG)"/>
    <property type="match status" value="1"/>
</dbReference>
<dbReference type="Gene3D" id="3.40.640.10">
    <property type="entry name" value="Type I PLP-dependent aspartate aminotransferase-like (Major domain)"/>
    <property type="match status" value="1"/>
</dbReference>
<dbReference type="InterPro" id="IPR004838">
    <property type="entry name" value="NHTrfase_class1_PyrdxlP-BS"/>
</dbReference>
<dbReference type="GO" id="GO:0030170">
    <property type="term" value="F:pyridoxal phosphate binding"/>
    <property type="evidence" value="ECO:0007669"/>
    <property type="project" value="InterPro"/>
</dbReference>
<dbReference type="InterPro" id="IPR015424">
    <property type="entry name" value="PyrdxlP-dep_Trfase"/>
</dbReference>
<dbReference type="Pfam" id="PF00155">
    <property type="entry name" value="Aminotran_1_2"/>
    <property type="match status" value="1"/>
</dbReference>
<dbReference type="eggNOG" id="COG0436">
    <property type="taxonomic scope" value="Bacteria"/>
</dbReference>
<keyword evidence="1" id="KW-0808">Transferase</keyword>
<feature type="domain" description="Aminotransferase class I/classII large" evidence="2">
    <location>
        <begin position="23"/>
        <end position="351"/>
    </location>
</feature>
<comment type="cofactor">
    <cofactor evidence="1">
        <name>pyridoxal 5'-phosphate</name>
        <dbReference type="ChEBI" id="CHEBI:597326"/>
    </cofactor>
</comment>
<proteinExistence type="inferred from homology"/>
<dbReference type="AlphaFoldDB" id="B8FDR3"/>
<keyword evidence="1 3" id="KW-0032">Aminotransferase</keyword>
<evidence type="ECO:0000313" key="4">
    <source>
        <dbReference type="Proteomes" id="UP000000739"/>
    </source>
</evidence>
<dbReference type="InterPro" id="IPR015422">
    <property type="entry name" value="PyrdxlP-dep_Trfase_small"/>
</dbReference>
<dbReference type="InterPro" id="IPR015421">
    <property type="entry name" value="PyrdxlP-dep_Trfase_major"/>
</dbReference>
<dbReference type="RefSeq" id="WP_015949731.1">
    <property type="nucleotide sequence ID" value="NC_011768.1"/>
</dbReference>
<organism evidence="3 4">
    <name type="scientific">Desulfatibacillum aliphaticivorans</name>
    <dbReference type="NCBI Taxonomy" id="218208"/>
    <lineage>
        <taxon>Bacteria</taxon>
        <taxon>Pseudomonadati</taxon>
        <taxon>Thermodesulfobacteriota</taxon>
        <taxon>Desulfobacteria</taxon>
        <taxon>Desulfobacterales</taxon>
        <taxon>Desulfatibacillaceae</taxon>
        <taxon>Desulfatibacillum</taxon>
    </lineage>
</organism>
<evidence type="ECO:0000313" key="3">
    <source>
        <dbReference type="EMBL" id="ACL06694.1"/>
    </source>
</evidence>
<gene>
    <name evidence="3" type="ordered locus">Dalk_5023</name>
</gene>
<dbReference type="KEGG" id="dal:Dalk_5023"/>
<dbReference type="EMBL" id="CP001322">
    <property type="protein sequence ID" value="ACL06694.1"/>
    <property type="molecule type" value="Genomic_DNA"/>
</dbReference>
<reference evidence="3 4" key="1">
    <citation type="journal article" date="2012" name="Environ. Microbiol.">
        <title>The genome sequence of Desulfatibacillum alkenivorans AK-01: a blueprint for anaerobic alkane oxidation.</title>
        <authorList>
            <person name="Callaghan A.V."/>
            <person name="Morris B.E."/>
            <person name="Pereira I.A."/>
            <person name="McInerney M.J."/>
            <person name="Austin R.N."/>
            <person name="Groves J.T."/>
            <person name="Kukor J.J."/>
            <person name="Suflita J.M."/>
            <person name="Young L.Y."/>
            <person name="Zylstra G.J."/>
            <person name="Wawrik B."/>
        </authorList>
    </citation>
    <scope>NUCLEOTIDE SEQUENCE [LARGE SCALE GENOMIC DNA]</scope>
    <source>
        <strain evidence="3 4">AK-01</strain>
    </source>
</reference>
<evidence type="ECO:0000256" key="1">
    <source>
        <dbReference type="RuleBase" id="RU000481"/>
    </source>
</evidence>
<dbReference type="HOGENOM" id="CLU_017584_4_4_7"/>
<keyword evidence="4" id="KW-1185">Reference proteome</keyword>
<name>B8FDR3_DESAL</name>
<dbReference type="CDD" id="cd00609">
    <property type="entry name" value="AAT_like"/>
    <property type="match status" value="1"/>
</dbReference>
<evidence type="ECO:0000259" key="2">
    <source>
        <dbReference type="Pfam" id="PF00155"/>
    </source>
</evidence>
<comment type="similarity">
    <text evidence="1">Belongs to the class-I pyridoxal-phosphate-dependent aminotransferase family.</text>
</comment>
<dbReference type="PANTHER" id="PTHR43510:SF1">
    <property type="entry name" value="AMINOTRANSFERASE FUNCTION, HYPOTHETICAL (EUROFUNG)"/>
    <property type="match status" value="1"/>
</dbReference>
<sequence length="371" mass="41564">MKIPVFDLERYFAKYEFSTKYLLSCSDCQTMSMHELAAMASEAARPLWDGLELGYTETMGHPLLRQAIADLYPGLAADNTLIAAPEEGVFLLMNTLLKAGDHVVCISPAYQSLHEVARAIGCGVSDWVLDEQNGWAPDLADLEKLLRPETRLVVINFPHNPSGAVVSQDFLDSLYALLDARGIYLLSDEMYRFLYHDQVQPPNPACGDYHRAVTLGGLSKAFGLPGLRLGWLATQDMDLLEEMSRFKDYTTICHSAPSEILGIIALENREAILDRQTRLIRKNRRVLEAFLKEHDARIRCVLPKGGSMCFPRLTFTDSAQAFCENLVRDTGVMLVPSTMFRFGDHHVRIGIGRRDFPKVLEVFSSYLAAVV</sequence>
<dbReference type="PROSITE" id="PS00105">
    <property type="entry name" value="AA_TRANSFER_CLASS_1"/>
    <property type="match status" value="1"/>
</dbReference>
<accession>B8FDR3</accession>
<dbReference type="Proteomes" id="UP000000739">
    <property type="component" value="Chromosome"/>
</dbReference>
<dbReference type="Gene3D" id="3.90.1150.10">
    <property type="entry name" value="Aspartate Aminotransferase, domain 1"/>
    <property type="match status" value="1"/>
</dbReference>
<dbReference type="SUPFAM" id="SSF53383">
    <property type="entry name" value="PLP-dependent transferases"/>
    <property type="match status" value="1"/>
</dbReference>
<dbReference type="InterPro" id="IPR004839">
    <property type="entry name" value="Aminotransferase_I/II_large"/>
</dbReference>
<dbReference type="EC" id="2.6.1.-" evidence="1"/>